<sequence>MTEHLDINFIRISNIVPKRHDYVHSHNRQLFNLKNHSQMSHGSLSPGLRLIGCMGL</sequence>
<keyword evidence="2" id="KW-1185">Reference proteome</keyword>
<dbReference type="AlphaFoldDB" id="A0A916F8A5"/>
<dbReference type="EMBL" id="CAJNBL010000006">
    <property type="protein sequence ID" value="CAE6697622.1"/>
    <property type="molecule type" value="Genomic_DNA"/>
</dbReference>
<gene>
    <name evidence="1" type="ORF">NTGZN8_140002</name>
</gene>
<comment type="caution">
    <text evidence="1">The sequence shown here is derived from an EMBL/GenBank/DDBJ whole genome shotgun (WGS) entry which is preliminary data.</text>
</comment>
<proteinExistence type="predicted"/>
<name>A0A916F8A5_9PROT</name>
<accession>A0A916F8A5</accession>
<reference evidence="1" key="1">
    <citation type="submission" date="2021-02" db="EMBL/GenBank/DDBJ databases">
        <authorList>
            <person name="Han P."/>
        </authorList>
    </citation>
    <scope>NUCLEOTIDE SEQUENCE</scope>
    <source>
        <strain evidence="1">Candidatus Nitrotoga sp. ZN8</strain>
    </source>
</reference>
<protein>
    <submittedName>
        <fullName evidence="1">Uncharacterized protein</fullName>
    </submittedName>
</protein>
<organism evidence="1 2">
    <name type="scientific">Candidatus Nitrotoga fabula</name>
    <dbReference type="NCBI Taxonomy" id="2182327"/>
    <lineage>
        <taxon>Bacteria</taxon>
        <taxon>Pseudomonadati</taxon>
        <taxon>Pseudomonadota</taxon>
        <taxon>Betaproteobacteria</taxon>
        <taxon>Nitrosomonadales</taxon>
        <taxon>Gallionellaceae</taxon>
        <taxon>Candidatus Nitrotoga</taxon>
    </lineage>
</organism>
<dbReference type="Proteomes" id="UP000675882">
    <property type="component" value="Unassembled WGS sequence"/>
</dbReference>
<evidence type="ECO:0000313" key="1">
    <source>
        <dbReference type="EMBL" id="CAE6697622.1"/>
    </source>
</evidence>
<evidence type="ECO:0000313" key="2">
    <source>
        <dbReference type="Proteomes" id="UP000675882"/>
    </source>
</evidence>